<dbReference type="RefSeq" id="WP_101808721.1">
    <property type="nucleotide sequence ID" value="NZ_NFEZ01000004.1"/>
</dbReference>
<proteinExistence type="predicted"/>
<dbReference type="InterPro" id="IPR005835">
    <property type="entry name" value="NTP_transferase_dom"/>
</dbReference>
<protein>
    <submittedName>
        <fullName evidence="3">Mannose-1-phosphate guanylyltransferase (GDP)</fullName>
        <ecNumber evidence="3">2.7.7.22</ecNumber>
    </submittedName>
</protein>
<accession>A0A2N5N391</accession>
<dbReference type="EMBL" id="NFEZ01000004">
    <property type="protein sequence ID" value="PLT44817.1"/>
    <property type="molecule type" value="Genomic_DNA"/>
</dbReference>
<dbReference type="InterPro" id="IPR011051">
    <property type="entry name" value="RmlC_Cupin_sf"/>
</dbReference>
<evidence type="ECO:0000259" key="2">
    <source>
        <dbReference type="Pfam" id="PF01050"/>
    </source>
</evidence>
<dbReference type="InterPro" id="IPR001538">
    <property type="entry name" value="Man6P_isomerase-2_C"/>
</dbReference>
<dbReference type="InterPro" id="IPR014710">
    <property type="entry name" value="RmlC-like_jellyroll"/>
</dbReference>
<evidence type="ECO:0000313" key="4">
    <source>
        <dbReference type="Proteomes" id="UP000234789"/>
    </source>
</evidence>
<dbReference type="SUPFAM" id="SSF53448">
    <property type="entry name" value="Nucleotide-diphospho-sugar transferases"/>
    <property type="match status" value="1"/>
</dbReference>
<dbReference type="Gene3D" id="3.90.550.10">
    <property type="entry name" value="Spore Coat Polysaccharide Biosynthesis Protein SpsA, Chain A"/>
    <property type="match status" value="1"/>
</dbReference>
<dbReference type="CDD" id="cd02213">
    <property type="entry name" value="cupin_PMI_typeII_C"/>
    <property type="match status" value="1"/>
</dbReference>
<dbReference type="GO" id="GO:0009298">
    <property type="term" value="P:GDP-mannose biosynthetic process"/>
    <property type="evidence" value="ECO:0007669"/>
    <property type="project" value="TreeGrafter"/>
</dbReference>
<dbReference type="PANTHER" id="PTHR46390:SF1">
    <property type="entry name" value="MANNOSE-1-PHOSPHATE GUANYLYLTRANSFERASE"/>
    <property type="match status" value="1"/>
</dbReference>
<sequence>MKVVLLSGGSGKRLWPLSNDLRSKQFLPLLKREDGAAESMVQRVWRQLEQAGLASGSYIATSRSQVEVLQSQLGHEVPIIVEPERRDTFPAIALAATYLYSIAGVPLDEIIAIMPVDPYVDDAFFDVVKSLEPAVAASDAELALIGVVPDHPSESFGYIVPTAAPMPLGLRQVNSFKEKPRREEALALMELGALWNCGVFAFRLDLMINLLISMNLPIQYDEMVKQYRRLPKNSFDYEVVENLKRLVVTPYSGVWRDLGTWNMLTGEMTETVVGKGIVTEDCRDTHLINELDIPITVMGVSGLVVAASPDGILVSEKAASSRIKDVNGGLEQRPMFEERRWGSYKVVDYVKYDDGREVLTKRIRIAAGKNLSYQYHQRRSEVWTVTSGEGELILDGKQQLLLPGDVVLVPAGMLHSVRAVRELEIIEVQSGSELVEEDIVRLCLHWEDIMSYVQPIG</sequence>
<dbReference type="AlphaFoldDB" id="A0A2N5N391"/>
<dbReference type="EC" id="2.7.7.22" evidence="3"/>
<dbReference type="GO" id="GO:0004475">
    <property type="term" value="F:mannose-1-phosphate guanylyltransferase (GTP) activity"/>
    <property type="evidence" value="ECO:0007669"/>
    <property type="project" value="TreeGrafter"/>
</dbReference>
<dbReference type="Proteomes" id="UP000234789">
    <property type="component" value="Unassembled WGS sequence"/>
</dbReference>
<dbReference type="InterPro" id="IPR029044">
    <property type="entry name" value="Nucleotide-diphossugar_trans"/>
</dbReference>
<dbReference type="GO" id="GO:0008928">
    <property type="term" value="F:mannose-1-phosphate guanylyltransferase (GDP) activity"/>
    <property type="evidence" value="ECO:0007669"/>
    <property type="project" value="UniProtKB-EC"/>
</dbReference>
<feature type="domain" description="Nucleotidyl transferase" evidence="1">
    <location>
        <begin position="2"/>
        <end position="265"/>
    </location>
</feature>
<organism evidence="3 4">
    <name type="scientific">Paenibacillus pasadenensis</name>
    <dbReference type="NCBI Taxonomy" id="217090"/>
    <lineage>
        <taxon>Bacteria</taxon>
        <taxon>Bacillati</taxon>
        <taxon>Bacillota</taxon>
        <taxon>Bacilli</taxon>
        <taxon>Bacillales</taxon>
        <taxon>Paenibacillaceae</taxon>
        <taxon>Paenibacillus</taxon>
    </lineage>
</organism>
<feature type="domain" description="Mannose-6-phosphate isomerase type II C-terminal" evidence="2">
    <location>
        <begin position="339"/>
        <end position="442"/>
    </location>
</feature>
<dbReference type="GO" id="GO:0005976">
    <property type="term" value="P:polysaccharide metabolic process"/>
    <property type="evidence" value="ECO:0007669"/>
    <property type="project" value="InterPro"/>
</dbReference>
<keyword evidence="3" id="KW-0808">Transferase</keyword>
<gene>
    <name evidence="3" type="ORF">B8V81_3248</name>
</gene>
<keyword evidence="3" id="KW-0548">Nucleotidyltransferase</keyword>
<dbReference type="Gene3D" id="2.60.120.10">
    <property type="entry name" value="Jelly Rolls"/>
    <property type="match status" value="1"/>
</dbReference>
<dbReference type="Pfam" id="PF00483">
    <property type="entry name" value="NTP_transferase"/>
    <property type="match status" value="1"/>
</dbReference>
<reference evidence="3 4" key="1">
    <citation type="submission" date="2017-05" db="EMBL/GenBank/DDBJ databases">
        <title>Functional genome analysis of Paenibacillus pasadenensis strain R16: insights on endophytic life style and antifungal activity.</title>
        <authorList>
            <person name="Passera A."/>
            <person name="Marcolungo L."/>
            <person name="Casati P."/>
            <person name="Brasca M."/>
            <person name="Quaglino F."/>
            <person name="Delledonne M."/>
        </authorList>
    </citation>
    <scope>NUCLEOTIDE SEQUENCE [LARGE SCALE GENOMIC DNA]</scope>
    <source>
        <strain evidence="3 4">R16</strain>
    </source>
</reference>
<dbReference type="PANTHER" id="PTHR46390">
    <property type="entry name" value="MANNOSE-1-PHOSPHATE GUANYLYLTRANSFERASE"/>
    <property type="match status" value="1"/>
</dbReference>
<evidence type="ECO:0000259" key="1">
    <source>
        <dbReference type="Pfam" id="PF00483"/>
    </source>
</evidence>
<keyword evidence="4" id="KW-1185">Reference proteome</keyword>
<comment type="caution">
    <text evidence="3">The sequence shown here is derived from an EMBL/GenBank/DDBJ whole genome shotgun (WGS) entry which is preliminary data.</text>
</comment>
<dbReference type="Pfam" id="PF01050">
    <property type="entry name" value="MannoseP_isomer"/>
    <property type="match status" value="1"/>
</dbReference>
<dbReference type="SUPFAM" id="SSF51182">
    <property type="entry name" value="RmlC-like cupins"/>
    <property type="match status" value="1"/>
</dbReference>
<dbReference type="InterPro" id="IPR051161">
    <property type="entry name" value="Mannose-6P_isomerase_type2"/>
</dbReference>
<evidence type="ECO:0000313" key="3">
    <source>
        <dbReference type="EMBL" id="PLT44817.1"/>
    </source>
</evidence>
<name>A0A2N5N391_9BACL</name>